<dbReference type="Proteomes" id="UP000606720">
    <property type="component" value="Unassembled WGS sequence"/>
</dbReference>
<reference evidence="1" key="1">
    <citation type="submission" date="2020-08" db="EMBL/GenBank/DDBJ databases">
        <title>Genome public.</title>
        <authorList>
            <person name="Liu C."/>
            <person name="Sun Q."/>
        </authorList>
    </citation>
    <scope>NUCLEOTIDE SEQUENCE</scope>
    <source>
        <strain evidence="1">BX1005</strain>
    </source>
</reference>
<gene>
    <name evidence="1" type="ORF">H8S17_06605</name>
</gene>
<dbReference type="RefSeq" id="WP_186866684.1">
    <property type="nucleotide sequence ID" value="NZ_JACOPH010000004.1"/>
</dbReference>
<dbReference type="AlphaFoldDB" id="A0A923RSP4"/>
<dbReference type="Gene3D" id="3.40.50.300">
    <property type="entry name" value="P-loop containing nucleotide triphosphate hydrolases"/>
    <property type="match status" value="1"/>
</dbReference>
<comment type="caution">
    <text evidence="1">The sequence shown here is derived from an EMBL/GenBank/DDBJ whole genome shotgun (WGS) entry which is preliminary data.</text>
</comment>
<dbReference type="InterPro" id="IPR027417">
    <property type="entry name" value="P-loop_NTPase"/>
</dbReference>
<organism evidence="1 2">
    <name type="scientific">Roseburia zhanii</name>
    <dbReference type="NCBI Taxonomy" id="2763064"/>
    <lineage>
        <taxon>Bacteria</taxon>
        <taxon>Bacillati</taxon>
        <taxon>Bacillota</taxon>
        <taxon>Clostridia</taxon>
        <taxon>Lachnospirales</taxon>
        <taxon>Lachnospiraceae</taxon>
        <taxon>Roseburia</taxon>
    </lineage>
</organism>
<name>A0A923RSP4_9FIRM</name>
<proteinExistence type="predicted"/>
<dbReference type="EMBL" id="JACOPH010000004">
    <property type="protein sequence ID" value="MBC5713886.1"/>
    <property type="molecule type" value="Genomic_DNA"/>
</dbReference>
<evidence type="ECO:0000313" key="2">
    <source>
        <dbReference type="Proteomes" id="UP000606720"/>
    </source>
</evidence>
<evidence type="ECO:0000313" key="1">
    <source>
        <dbReference type="EMBL" id="MBC5713886.1"/>
    </source>
</evidence>
<sequence length="203" mass="23260">MKQRNVRSIGIAGSICGSGVTHLSIALANYAASGLGEKTACLELSRHGELRHWKAVNEKNYFTDAGISYYPDVQKDKIPILLNRDYDKIIMDVGDAYIEFREELLRCDQKIVLLNLNPWQEFAAERLIRMMQSEDWGGIKPVFAGVFIEDAVRKKFEKTYGIQMLKIPWIPDPRCIHTEDFSCMEYLLNAIGKGKRKKSRLPF</sequence>
<protein>
    <submittedName>
        <fullName evidence="1">Uncharacterized protein</fullName>
    </submittedName>
</protein>
<keyword evidence="2" id="KW-1185">Reference proteome</keyword>
<accession>A0A923RSP4</accession>